<accession>A0A8H3QZS9</accession>
<dbReference type="Proteomes" id="UP000615446">
    <property type="component" value="Unassembled WGS sequence"/>
</dbReference>
<dbReference type="AlphaFoldDB" id="A0A8H3QZS9"/>
<evidence type="ECO:0000313" key="3">
    <source>
        <dbReference type="Proteomes" id="UP000615446"/>
    </source>
</evidence>
<evidence type="ECO:0000313" key="2">
    <source>
        <dbReference type="EMBL" id="GES98208.1"/>
    </source>
</evidence>
<gene>
    <name evidence="2" type="ORF">RCL2_002476700</name>
</gene>
<comment type="caution">
    <text evidence="2">The sequence shown here is derived from an EMBL/GenBank/DDBJ whole genome shotgun (WGS) entry which is preliminary data.</text>
</comment>
<feature type="compositionally biased region" description="Acidic residues" evidence="1">
    <location>
        <begin position="45"/>
        <end position="65"/>
    </location>
</feature>
<dbReference type="EMBL" id="BLAL01000263">
    <property type="protein sequence ID" value="GES98208.1"/>
    <property type="molecule type" value="Genomic_DNA"/>
</dbReference>
<evidence type="ECO:0008006" key="4">
    <source>
        <dbReference type="Google" id="ProtNLM"/>
    </source>
</evidence>
<sequence length="544" mass="63400">MLRNKPRKANIATLPFRIRNNFRRLPNRFLLSDNDDNEKMVQKDFEDDNISGEEYNEYGDGDDDLEQRSDDDHIEQRSDNEQRNDNDDDLEQRSNNEEVMKNMKQCRQIMKKDMILISQKKSYSLMKHWLKISYHLMMVILLHIFKNLTTAALFCWIYKHNISTNAYEDLVDIIMRPEFNRDHIVKNIRRFRAWRERLPLPSISAKSISISSKKTPSTLKDSKMAYQLSISDIIWNVLNNPSLLKEMYFGAGVDSKTKSEYWHGTLWAESPLFGQEQLMISGIYQCGDFVYYYDNERKLGRLRAILLNEENLTVSAENPKNEPFLTITTSQISEKVAADTLRITKILYKTSYTLAHSNVYHSLGEFEQGKLMEVNGQDAWVIAGLGVVTADLPQGNDMCGVLRHNANKGCRTCTASRESLTNFSQDVPATSRYHHITDDQFKEIFNEPATTRQRRLCTEFGLRTRPSILDRLLREGNLQTPQDVYHATAGKIGRLLKLTCELFSQKGEDEFIKAWKNFEKPKKWSQAFCDEFKNHALTWRKILH</sequence>
<name>A0A8H3QZS9_9GLOM</name>
<proteinExistence type="predicted"/>
<feature type="region of interest" description="Disordered" evidence="1">
    <location>
        <begin position="40"/>
        <end position="98"/>
    </location>
</feature>
<reference evidence="2" key="1">
    <citation type="submission" date="2019-10" db="EMBL/GenBank/DDBJ databases">
        <title>Conservation and host-specific expression of non-tandemly repeated heterogenous ribosome RNA gene in arbuscular mycorrhizal fungi.</title>
        <authorList>
            <person name="Maeda T."/>
            <person name="Kobayashi Y."/>
            <person name="Nakagawa T."/>
            <person name="Ezawa T."/>
            <person name="Yamaguchi K."/>
            <person name="Bino T."/>
            <person name="Nishimoto Y."/>
            <person name="Shigenobu S."/>
            <person name="Kawaguchi M."/>
        </authorList>
    </citation>
    <scope>NUCLEOTIDE SEQUENCE</scope>
    <source>
        <strain evidence="2">HR1</strain>
    </source>
</reference>
<feature type="compositionally biased region" description="Basic and acidic residues" evidence="1">
    <location>
        <begin position="66"/>
        <end position="98"/>
    </location>
</feature>
<evidence type="ECO:0000256" key="1">
    <source>
        <dbReference type="SAM" id="MobiDB-lite"/>
    </source>
</evidence>
<protein>
    <recommendedName>
        <fullName evidence="4">BAH domain-containing protein</fullName>
    </recommendedName>
</protein>
<organism evidence="2 3">
    <name type="scientific">Rhizophagus clarus</name>
    <dbReference type="NCBI Taxonomy" id="94130"/>
    <lineage>
        <taxon>Eukaryota</taxon>
        <taxon>Fungi</taxon>
        <taxon>Fungi incertae sedis</taxon>
        <taxon>Mucoromycota</taxon>
        <taxon>Glomeromycotina</taxon>
        <taxon>Glomeromycetes</taxon>
        <taxon>Glomerales</taxon>
        <taxon>Glomeraceae</taxon>
        <taxon>Rhizophagus</taxon>
    </lineage>
</organism>